<feature type="compositionally biased region" description="Acidic residues" evidence="1">
    <location>
        <begin position="286"/>
        <end position="326"/>
    </location>
</feature>
<keyword evidence="3" id="KW-1185">Reference proteome</keyword>
<dbReference type="AlphaFoldDB" id="B0DIY3"/>
<feature type="region of interest" description="Disordered" evidence="1">
    <location>
        <begin position="276"/>
        <end position="340"/>
    </location>
</feature>
<organism evidence="3">
    <name type="scientific">Laccaria bicolor (strain S238N-H82 / ATCC MYA-4686)</name>
    <name type="common">Bicoloured deceiver</name>
    <name type="synonym">Laccaria laccata var. bicolor</name>
    <dbReference type="NCBI Taxonomy" id="486041"/>
    <lineage>
        <taxon>Eukaryota</taxon>
        <taxon>Fungi</taxon>
        <taxon>Dikarya</taxon>
        <taxon>Basidiomycota</taxon>
        <taxon>Agaricomycotina</taxon>
        <taxon>Agaricomycetes</taxon>
        <taxon>Agaricomycetidae</taxon>
        <taxon>Agaricales</taxon>
        <taxon>Agaricineae</taxon>
        <taxon>Hydnangiaceae</taxon>
        <taxon>Laccaria</taxon>
    </lineage>
</organism>
<evidence type="ECO:0000313" key="2">
    <source>
        <dbReference type="EMBL" id="EDR05423.1"/>
    </source>
</evidence>
<evidence type="ECO:0000313" key="3">
    <source>
        <dbReference type="Proteomes" id="UP000001194"/>
    </source>
</evidence>
<dbReference type="EMBL" id="DS547113">
    <property type="protein sequence ID" value="EDR05423.1"/>
    <property type="molecule type" value="Genomic_DNA"/>
</dbReference>
<dbReference type="GeneID" id="6079642"/>
<dbReference type="Proteomes" id="UP000001194">
    <property type="component" value="Unassembled WGS sequence"/>
</dbReference>
<sequence length="340" mass="39468">MFVFAVFGMANSTTTSIVLPAPDSSIQQRQVVPKRHVLRRMIYGFTFSHKELVEWGQQHFGDTDDKEVLRQYVRRSMGPLFTRCYRLWRRTTRHIVTYHSGPRRHEEDWCLTLADNISRDTAMPPAKEVIDKIKEALEITRDPEWHRFRLTLVVPQLWNCLAIFMDTDNHHRSMTHPALLFSSLELTITGLGTYGNLHKIKPFLWTFLHQEIDEVQKFQVLYHYIACMRAIRDAYINECRDRRNLFDECGRQLDQPSNVGAGASCPRPRLRRGVWRRGVAGMRGNDDEDADESGDSEQEDSSGEESDTESGETEDSEDDEDEDDTEGMFSFTSFVHRASN</sequence>
<dbReference type="InParanoid" id="B0DIY3"/>
<gene>
    <name evidence="2" type="ORF">LACBIDRAFT_329710</name>
</gene>
<feature type="compositionally biased region" description="Polar residues" evidence="1">
    <location>
        <begin position="330"/>
        <end position="340"/>
    </location>
</feature>
<protein>
    <submittedName>
        <fullName evidence="2">Predicted protein</fullName>
    </submittedName>
</protein>
<name>B0DIY3_LACBS</name>
<reference evidence="2 3" key="1">
    <citation type="journal article" date="2008" name="Nature">
        <title>The genome of Laccaria bicolor provides insights into mycorrhizal symbiosis.</title>
        <authorList>
            <person name="Martin F."/>
            <person name="Aerts A."/>
            <person name="Ahren D."/>
            <person name="Brun A."/>
            <person name="Danchin E.G.J."/>
            <person name="Duchaussoy F."/>
            <person name="Gibon J."/>
            <person name="Kohler A."/>
            <person name="Lindquist E."/>
            <person name="Pereda V."/>
            <person name="Salamov A."/>
            <person name="Shapiro H.J."/>
            <person name="Wuyts J."/>
            <person name="Blaudez D."/>
            <person name="Buee M."/>
            <person name="Brokstein P."/>
            <person name="Canbaeck B."/>
            <person name="Cohen D."/>
            <person name="Courty P.E."/>
            <person name="Coutinho P.M."/>
            <person name="Delaruelle C."/>
            <person name="Detter J.C."/>
            <person name="Deveau A."/>
            <person name="DiFazio S."/>
            <person name="Duplessis S."/>
            <person name="Fraissinet-Tachet L."/>
            <person name="Lucic E."/>
            <person name="Frey-Klett P."/>
            <person name="Fourrey C."/>
            <person name="Feussner I."/>
            <person name="Gay G."/>
            <person name="Grimwood J."/>
            <person name="Hoegger P.J."/>
            <person name="Jain P."/>
            <person name="Kilaru S."/>
            <person name="Labbe J."/>
            <person name="Lin Y.C."/>
            <person name="Legue V."/>
            <person name="Le Tacon F."/>
            <person name="Marmeisse R."/>
            <person name="Melayah D."/>
            <person name="Montanini B."/>
            <person name="Muratet M."/>
            <person name="Nehls U."/>
            <person name="Niculita-Hirzel H."/>
            <person name="Oudot-Le Secq M.P."/>
            <person name="Peter M."/>
            <person name="Quesneville H."/>
            <person name="Rajashekar B."/>
            <person name="Reich M."/>
            <person name="Rouhier N."/>
            <person name="Schmutz J."/>
            <person name="Yin T."/>
            <person name="Chalot M."/>
            <person name="Henrissat B."/>
            <person name="Kuees U."/>
            <person name="Lucas S."/>
            <person name="Van de Peer Y."/>
            <person name="Podila G.K."/>
            <person name="Polle A."/>
            <person name="Pukkila P.J."/>
            <person name="Richardson P.M."/>
            <person name="Rouze P."/>
            <person name="Sanders I.R."/>
            <person name="Stajich J.E."/>
            <person name="Tunlid A."/>
            <person name="Tuskan G."/>
            <person name="Grigoriev I.V."/>
        </authorList>
    </citation>
    <scope>NUCLEOTIDE SEQUENCE [LARGE SCALE GENOMIC DNA]</scope>
    <source>
        <strain evidence="3">S238N-H82 / ATCC MYA-4686</strain>
    </source>
</reference>
<evidence type="ECO:0000256" key="1">
    <source>
        <dbReference type="SAM" id="MobiDB-lite"/>
    </source>
</evidence>
<dbReference type="HOGENOM" id="CLU_816534_0_0_1"/>
<dbReference type="RefSeq" id="XP_001883981.1">
    <property type="nucleotide sequence ID" value="XM_001883946.1"/>
</dbReference>
<dbReference type="OrthoDB" id="2886612at2759"/>
<dbReference type="KEGG" id="lbc:LACBIDRAFT_329710"/>
<accession>B0DIY3</accession>
<proteinExistence type="predicted"/>